<evidence type="ECO:0000256" key="2">
    <source>
        <dbReference type="ARBA" id="ARBA00022598"/>
    </source>
</evidence>
<feature type="binding site" evidence="8">
    <location>
        <position position="135"/>
    </location>
    <ligand>
        <name>Mg(2+)</name>
        <dbReference type="ChEBI" id="CHEBI:18420"/>
    </ligand>
</feature>
<dbReference type="InterPro" id="IPR003694">
    <property type="entry name" value="NAD_synthase"/>
</dbReference>
<comment type="caution">
    <text evidence="8">Lacks conserved residue(s) required for the propagation of feature annotation.</text>
</comment>
<evidence type="ECO:0000259" key="11">
    <source>
        <dbReference type="Pfam" id="PF02540"/>
    </source>
</evidence>
<accession>A0AAU7VNG5</accession>
<keyword evidence="7 8" id="KW-0520">NAD</keyword>
<dbReference type="EMBL" id="CP158367">
    <property type="protein sequence ID" value="XBX75679.1"/>
    <property type="molecule type" value="Genomic_DNA"/>
</dbReference>
<dbReference type="GO" id="GO:0005737">
    <property type="term" value="C:cytoplasm"/>
    <property type="evidence" value="ECO:0007669"/>
    <property type="project" value="InterPro"/>
</dbReference>
<keyword evidence="5 8" id="KW-0067">ATP-binding</keyword>
<keyword evidence="3 8" id="KW-0479">Metal-binding</keyword>
<evidence type="ECO:0000256" key="10">
    <source>
        <dbReference type="RuleBase" id="RU003812"/>
    </source>
</evidence>
<dbReference type="Gene3D" id="3.40.50.620">
    <property type="entry name" value="HUPs"/>
    <property type="match status" value="1"/>
</dbReference>
<comment type="similarity">
    <text evidence="1 8 9">Belongs to the NAD synthetase family.</text>
</comment>
<organism evidence="12">
    <name type="scientific">Proteinivorax tanatarense</name>
    <dbReference type="NCBI Taxonomy" id="1260629"/>
    <lineage>
        <taxon>Bacteria</taxon>
        <taxon>Bacillati</taxon>
        <taxon>Bacillota</taxon>
        <taxon>Clostridia</taxon>
        <taxon>Eubacteriales</taxon>
        <taxon>Proteinivoracaceae</taxon>
        <taxon>Proteinivorax</taxon>
    </lineage>
</organism>
<comment type="catalytic activity">
    <reaction evidence="8 10">
        <text>deamido-NAD(+) + NH4(+) + ATP = AMP + diphosphate + NAD(+) + H(+)</text>
        <dbReference type="Rhea" id="RHEA:21188"/>
        <dbReference type="ChEBI" id="CHEBI:15378"/>
        <dbReference type="ChEBI" id="CHEBI:28938"/>
        <dbReference type="ChEBI" id="CHEBI:30616"/>
        <dbReference type="ChEBI" id="CHEBI:33019"/>
        <dbReference type="ChEBI" id="CHEBI:57540"/>
        <dbReference type="ChEBI" id="CHEBI:58437"/>
        <dbReference type="ChEBI" id="CHEBI:456215"/>
        <dbReference type="EC" id="6.3.1.5"/>
    </reaction>
</comment>
<dbReference type="AlphaFoldDB" id="A0AAU7VNG5"/>
<dbReference type="RefSeq" id="WP_350344419.1">
    <property type="nucleotide sequence ID" value="NZ_CP158367.1"/>
</dbReference>
<dbReference type="HAMAP" id="MF_00193">
    <property type="entry name" value="NadE_ammonia_dep"/>
    <property type="match status" value="1"/>
</dbReference>
<feature type="binding site" description="in other chain" evidence="8">
    <location>
        <begin position="227"/>
        <end position="228"/>
    </location>
    <ligand>
        <name>deamido-NAD(+)</name>
        <dbReference type="ChEBI" id="CHEBI:58437"/>
        <note>ligand shared between two neighboring subunits</note>
    </ligand>
</feature>
<evidence type="ECO:0000256" key="5">
    <source>
        <dbReference type="ARBA" id="ARBA00022840"/>
    </source>
</evidence>
<feature type="binding site" evidence="8">
    <location>
        <position position="35"/>
    </location>
    <ligand>
        <name>Mg(2+)</name>
        <dbReference type="ChEBI" id="CHEBI:18420"/>
    </ligand>
</feature>
<comment type="pathway">
    <text evidence="8">Cofactor biosynthesis; NAD(+) biosynthesis; NAD(+) from deamido-NAD(+) (ammonia route): step 1/1.</text>
</comment>
<dbReference type="EC" id="6.3.1.5" evidence="8 10"/>
<evidence type="ECO:0000256" key="3">
    <source>
        <dbReference type="ARBA" id="ARBA00022723"/>
    </source>
</evidence>
<dbReference type="PANTHER" id="PTHR23090">
    <property type="entry name" value="NH 3 /GLUTAMINE-DEPENDENT NAD + SYNTHETASE"/>
    <property type="match status" value="1"/>
</dbReference>
<evidence type="ECO:0000256" key="1">
    <source>
        <dbReference type="ARBA" id="ARBA00005859"/>
    </source>
</evidence>
<dbReference type="SUPFAM" id="SSF52402">
    <property type="entry name" value="Adenine nucleotide alpha hydrolases-like"/>
    <property type="match status" value="1"/>
</dbReference>
<evidence type="ECO:0000256" key="9">
    <source>
        <dbReference type="RuleBase" id="RU003811"/>
    </source>
</evidence>
<sequence>MSRDLELENRVEFLKNYTEKAKANGLILGISGGKDSAVVAALAKRAFPDNCMGLIMPCHSMDEDVSHGKKLCEELEMDYNIIDLSSTYDSMLNTLEEPLDELAKSNIKPRLRMTTLYAVAQQKNYLVLGTGNRAEIVLGYFTKYGDGGSDVNPISDLKVQEVFELAKALNIPQEIINKPPSAGLWEGQTDEQELGIRYKEVDDFLDGKEVSSKVRKTIIQKYKASKHKRQTFAEYRDLGPLDI</sequence>
<dbReference type="GO" id="GO:0004359">
    <property type="term" value="F:glutaminase activity"/>
    <property type="evidence" value="ECO:0007669"/>
    <property type="project" value="InterPro"/>
</dbReference>
<dbReference type="InterPro" id="IPR022310">
    <property type="entry name" value="NAD/GMP_synthase"/>
</dbReference>
<evidence type="ECO:0000256" key="8">
    <source>
        <dbReference type="HAMAP-Rule" id="MF_00193"/>
    </source>
</evidence>
<protein>
    <recommendedName>
        <fullName evidence="8 10">NH(3)-dependent NAD(+) synthetase</fullName>
        <ecNumber evidence="8 10">6.3.1.5</ecNumber>
    </recommendedName>
</protein>
<dbReference type="NCBIfam" id="TIGR00552">
    <property type="entry name" value="nadE"/>
    <property type="match status" value="1"/>
</dbReference>
<reference evidence="12" key="2">
    <citation type="submission" date="2024-06" db="EMBL/GenBank/DDBJ databases">
        <authorList>
            <person name="Petrova K.O."/>
            <person name="Toshchakov S.V."/>
            <person name="Boltjanskaja Y.V."/>
            <person name="Kevbrin V."/>
        </authorList>
    </citation>
    <scope>NUCLEOTIDE SEQUENCE</scope>
    <source>
        <strain evidence="12">Z-910T</strain>
    </source>
</reference>
<evidence type="ECO:0000256" key="7">
    <source>
        <dbReference type="ARBA" id="ARBA00023027"/>
    </source>
</evidence>
<proteinExistence type="inferred from homology"/>
<feature type="binding site" evidence="8">
    <location>
        <position position="130"/>
    </location>
    <ligand>
        <name>ATP</name>
        <dbReference type="ChEBI" id="CHEBI:30616"/>
    </ligand>
</feature>
<dbReference type="InterPro" id="IPR014729">
    <property type="entry name" value="Rossmann-like_a/b/a_fold"/>
</dbReference>
<dbReference type="GO" id="GO:0005524">
    <property type="term" value="F:ATP binding"/>
    <property type="evidence" value="ECO:0007669"/>
    <property type="project" value="UniProtKB-UniRule"/>
</dbReference>
<keyword evidence="6 8" id="KW-0460">Magnesium</keyword>
<dbReference type="GO" id="GO:0008795">
    <property type="term" value="F:NAD+ synthase activity"/>
    <property type="evidence" value="ECO:0007669"/>
    <property type="project" value="UniProtKB-UniRule"/>
</dbReference>
<dbReference type="GO" id="GO:0003952">
    <property type="term" value="F:NAD+ synthase (glutamine-hydrolyzing) activity"/>
    <property type="evidence" value="ECO:0007669"/>
    <property type="project" value="InterPro"/>
</dbReference>
<keyword evidence="2 8" id="KW-0436">Ligase</keyword>
<dbReference type="CDD" id="cd00553">
    <property type="entry name" value="NAD_synthase"/>
    <property type="match status" value="1"/>
</dbReference>
<feature type="binding site" evidence="8">
    <location>
        <begin position="29"/>
        <end position="36"/>
    </location>
    <ligand>
        <name>ATP</name>
        <dbReference type="ChEBI" id="CHEBI:30616"/>
    </ligand>
</feature>
<evidence type="ECO:0000313" key="12">
    <source>
        <dbReference type="EMBL" id="XBX75679.1"/>
    </source>
</evidence>
<dbReference type="PANTHER" id="PTHR23090:SF7">
    <property type="entry name" value="NH(3)-DEPENDENT NAD(+) SYNTHETASE"/>
    <property type="match status" value="1"/>
</dbReference>
<feature type="binding site" evidence="8">
    <location>
        <position position="150"/>
    </location>
    <ligand>
        <name>deamido-NAD(+)</name>
        <dbReference type="ChEBI" id="CHEBI:58437"/>
        <note>ligand shared between two neighboring subunits</note>
    </ligand>
</feature>
<evidence type="ECO:0000256" key="4">
    <source>
        <dbReference type="ARBA" id="ARBA00022741"/>
    </source>
</evidence>
<keyword evidence="4 8" id="KW-0547">Nucleotide-binding</keyword>
<reference evidence="12" key="1">
    <citation type="journal article" date="2013" name="Extremophiles">
        <title>Proteinivorax tanatarense gen. nov., sp. nov., an anaerobic, haloalkaliphilic, proteolytic bacterium isolated from a decaying algal bloom, and proposal of Proteinivoraceae fam. nov.</title>
        <authorList>
            <person name="Kevbrin V."/>
            <person name="Boltyanskaya Y."/>
            <person name="Zhilina T."/>
            <person name="Kolganova T."/>
            <person name="Lavrentjeva E."/>
            <person name="Kuznetsov B."/>
        </authorList>
    </citation>
    <scope>NUCLEOTIDE SEQUENCE</scope>
    <source>
        <strain evidence="12">Z-910T</strain>
    </source>
</reference>
<feature type="binding site" description="in other chain" evidence="8">
    <location>
        <position position="110"/>
    </location>
    <ligand>
        <name>deamido-NAD(+)</name>
        <dbReference type="ChEBI" id="CHEBI:58437"/>
        <note>ligand shared between two neighboring subunits</note>
    </ligand>
</feature>
<feature type="binding site" evidence="8">
    <location>
        <position position="181"/>
    </location>
    <ligand>
        <name>ATP</name>
        <dbReference type="ChEBI" id="CHEBI:30616"/>
    </ligand>
</feature>
<dbReference type="NCBIfam" id="NF010587">
    <property type="entry name" value="PRK13980.1"/>
    <property type="match status" value="1"/>
</dbReference>
<comment type="function">
    <text evidence="8">Catalyzes the ATP-dependent amidation of deamido-NAD to form NAD. Uses ammonia as a nitrogen source.</text>
</comment>
<feature type="binding site" description="in other chain" evidence="8">
    <location>
        <position position="143"/>
    </location>
    <ligand>
        <name>deamido-NAD(+)</name>
        <dbReference type="ChEBI" id="CHEBI:58437"/>
        <note>ligand shared between two neighboring subunits</note>
    </ligand>
</feature>
<name>A0AAU7VNG5_9FIRM</name>
<dbReference type="GO" id="GO:0009435">
    <property type="term" value="P:NAD+ biosynthetic process"/>
    <property type="evidence" value="ECO:0007669"/>
    <property type="project" value="UniProtKB-UniRule"/>
</dbReference>
<dbReference type="InterPro" id="IPR022926">
    <property type="entry name" value="NH(3)-dep_NAD(+)_synth"/>
</dbReference>
<dbReference type="GO" id="GO:0046872">
    <property type="term" value="F:metal ion binding"/>
    <property type="evidence" value="ECO:0007669"/>
    <property type="project" value="UniProtKB-KW"/>
</dbReference>
<evidence type="ECO:0000256" key="6">
    <source>
        <dbReference type="ARBA" id="ARBA00022842"/>
    </source>
</evidence>
<gene>
    <name evidence="8 12" type="primary">nadE</name>
    <name evidence="12" type="ORF">PRVXT_000832</name>
</gene>
<comment type="subunit">
    <text evidence="8">Homodimer.</text>
</comment>
<dbReference type="Pfam" id="PF02540">
    <property type="entry name" value="NAD_synthase"/>
    <property type="match status" value="1"/>
</dbReference>
<feature type="domain" description="NAD/GMP synthase" evidence="11">
    <location>
        <begin position="7"/>
        <end position="230"/>
    </location>
</feature>